<organism evidence="5 6">
    <name type="scientific">Mycolicibacterium hippocampi</name>
    <dbReference type="NCBI Taxonomy" id="659824"/>
    <lineage>
        <taxon>Bacteria</taxon>
        <taxon>Bacillati</taxon>
        <taxon>Actinomycetota</taxon>
        <taxon>Actinomycetes</taxon>
        <taxon>Mycobacteriales</taxon>
        <taxon>Mycobacteriaceae</taxon>
        <taxon>Mycolicibacterium</taxon>
    </lineage>
</organism>
<dbReference type="InterPro" id="IPR037165">
    <property type="entry name" value="AldOxase/xan_DH_Mopterin-bd_sf"/>
</dbReference>
<dbReference type="GO" id="GO:0016491">
    <property type="term" value="F:oxidoreductase activity"/>
    <property type="evidence" value="ECO:0007669"/>
    <property type="project" value="UniProtKB-KW"/>
</dbReference>
<dbReference type="Pfam" id="PF01315">
    <property type="entry name" value="Ald_Xan_dh_C"/>
    <property type="match status" value="1"/>
</dbReference>
<dbReference type="RefSeq" id="WP_163887775.1">
    <property type="nucleotide sequence ID" value="NZ_BLLB01000002.1"/>
</dbReference>
<dbReference type="Proteomes" id="UP000465304">
    <property type="component" value="Unassembled WGS sequence"/>
</dbReference>
<dbReference type="Pfam" id="PF20256">
    <property type="entry name" value="MoCoBD_2"/>
    <property type="match status" value="1"/>
</dbReference>
<dbReference type="EMBL" id="BLLB01000002">
    <property type="protein sequence ID" value="GFH00894.1"/>
    <property type="molecule type" value="Genomic_DNA"/>
</dbReference>
<dbReference type="SMART" id="SM01008">
    <property type="entry name" value="Ald_Xan_dh_C"/>
    <property type="match status" value="1"/>
</dbReference>
<evidence type="ECO:0000256" key="3">
    <source>
        <dbReference type="SAM" id="MobiDB-lite"/>
    </source>
</evidence>
<dbReference type="AlphaFoldDB" id="A0A7I9ZIW1"/>
<keyword evidence="2" id="KW-0560">Oxidoreductase</keyword>
<dbReference type="Gene3D" id="3.90.1170.50">
    <property type="entry name" value="Aldehyde oxidase/xanthine dehydrogenase, a/b hammerhead"/>
    <property type="match status" value="1"/>
</dbReference>
<comment type="caution">
    <text evidence="5">The sequence shown here is derived from an EMBL/GenBank/DDBJ whole genome shotgun (WGS) entry which is preliminary data.</text>
</comment>
<dbReference type="InterPro" id="IPR016208">
    <property type="entry name" value="Ald_Oxase/xanthine_DH-like"/>
</dbReference>
<dbReference type="InterPro" id="IPR008274">
    <property type="entry name" value="AldOxase/xan_DH_MoCoBD1"/>
</dbReference>
<feature type="compositionally biased region" description="Basic and acidic residues" evidence="3">
    <location>
        <begin position="359"/>
        <end position="371"/>
    </location>
</feature>
<proteinExistence type="predicted"/>
<evidence type="ECO:0000256" key="1">
    <source>
        <dbReference type="ARBA" id="ARBA00022505"/>
    </source>
</evidence>
<evidence type="ECO:0000259" key="4">
    <source>
        <dbReference type="SMART" id="SM01008"/>
    </source>
</evidence>
<evidence type="ECO:0000313" key="6">
    <source>
        <dbReference type="Proteomes" id="UP000465304"/>
    </source>
</evidence>
<sequence>MTAPSGTASGQPLSRVDARLKVTGAATYAADNTIPDLLYATLVGSTVALGSVQDIDVSAARDHPGVVDVITDFVGVTLPHSPPRISYYKQPVAVVVAASAESAAHGATLVTVRYGSQSAPLTDVDAPQAVSMPGATVADYSRGDADAALTAAPVASGRDYSIARHLHHPMELAATVARWDGDRLMVWDKTQGITAAAQAYAEAFGIPQQNVRVISPFVGGAFGQGGLVWPNQLLTALAARRLRRPVKLVMTRRQMAEQLGYRPVSRQRLALGAGTDGRITTIVHDSRVETSRDISYEDDITPPPRFMYRSPNMRSTYRVVPLDLSPPTWVRGVGKVTAGFALECGIDDLAQQLGMDPIELRDRNEPDRDPSTDQPFSTRRHTECLRRGAEAFGWSRRNPAPRASRDGDQLIGLGVASAVYHSISSPCSVSARINADGTADVVTATSDIGVGTYTSMTQVAADALGLPTHRVQFDLGDSIFPEAPMHGAQQTMASVGSGVAHAGALLRDRFVRTAVVDPASPLHGAGAENVGVVNGRMSRTDQPNRGETYQELLNRRGWTHLESEHTWTPGELIDDYSIWSYGAVFAEVAVDELLGTVRIRRMDAYYDAGRIINPKLAHSQALGGMVWGIGMALLEGSHIDPRDGRVVNANIADYLVPVNADVPALDATFLPAQDTIASPIGVKGLGELVMIGVAPAIANAVFHATGRRITELPITPERLL</sequence>
<dbReference type="PANTHER" id="PTHR11908">
    <property type="entry name" value="XANTHINE DEHYDROGENASE"/>
    <property type="match status" value="1"/>
</dbReference>
<dbReference type="InterPro" id="IPR036856">
    <property type="entry name" value="Ald_Oxase/Xan_DH_a/b_sf"/>
</dbReference>
<evidence type="ECO:0000313" key="5">
    <source>
        <dbReference type="EMBL" id="GFH00894.1"/>
    </source>
</evidence>
<dbReference type="SUPFAM" id="SSF56003">
    <property type="entry name" value="Molybdenum cofactor-binding domain"/>
    <property type="match status" value="1"/>
</dbReference>
<feature type="domain" description="Aldehyde oxidase/xanthine dehydrogenase a/b hammerhead" evidence="4">
    <location>
        <begin position="23"/>
        <end position="122"/>
    </location>
</feature>
<dbReference type="SUPFAM" id="SSF54665">
    <property type="entry name" value="CO dehydrogenase molybdoprotein N-domain-like"/>
    <property type="match status" value="1"/>
</dbReference>
<dbReference type="GO" id="GO:0005506">
    <property type="term" value="F:iron ion binding"/>
    <property type="evidence" value="ECO:0007669"/>
    <property type="project" value="InterPro"/>
</dbReference>
<dbReference type="Pfam" id="PF02738">
    <property type="entry name" value="MoCoBD_1"/>
    <property type="match status" value="1"/>
</dbReference>
<keyword evidence="6" id="KW-1185">Reference proteome</keyword>
<dbReference type="InterPro" id="IPR000674">
    <property type="entry name" value="Ald_Oxase/Xan_DH_a/b"/>
</dbReference>
<accession>A0A7I9ZIW1</accession>
<name>A0A7I9ZIW1_9MYCO</name>
<dbReference type="Gene3D" id="3.30.365.10">
    <property type="entry name" value="Aldehyde oxidase/xanthine dehydrogenase, molybdopterin binding domain"/>
    <property type="match status" value="4"/>
</dbReference>
<protein>
    <submittedName>
        <fullName evidence="5">Oxidoreductase</fullName>
    </submittedName>
</protein>
<dbReference type="PANTHER" id="PTHR11908:SF132">
    <property type="entry name" value="ALDEHYDE OXIDASE 1-RELATED"/>
    <property type="match status" value="1"/>
</dbReference>
<reference evidence="5 6" key="1">
    <citation type="journal article" date="2019" name="Emerg. Microbes Infect.">
        <title>Comprehensive subspecies identification of 175 nontuberculous mycobacteria species based on 7547 genomic profiles.</title>
        <authorList>
            <person name="Matsumoto Y."/>
            <person name="Kinjo T."/>
            <person name="Motooka D."/>
            <person name="Nabeya D."/>
            <person name="Jung N."/>
            <person name="Uechi K."/>
            <person name="Horii T."/>
            <person name="Iida T."/>
            <person name="Fujita J."/>
            <person name="Nakamura S."/>
        </authorList>
    </citation>
    <scope>NUCLEOTIDE SEQUENCE [LARGE SCALE GENOMIC DNA]</scope>
    <source>
        <strain evidence="5 6">JCM 30996</strain>
    </source>
</reference>
<feature type="region of interest" description="Disordered" evidence="3">
    <location>
        <begin position="359"/>
        <end position="380"/>
    </location>
</feature>
<gene>
    <name evidence="5" type="ORF">MHIP_13770</name>
</gene>
<evidence type="ECO:0000256" key="2">
    <source>
        <dbReference type="ARBA" id="ARBA00023002"/>
    </source>
</evidence>
<keyword evidence="1" id="KW-0500">Molybdenum</keyword>
<dbReference type="InterPro" id="IPR046867">
    <property type="entry name" value="AldOxase/xan_DH_MoCoBD2"/>
</dbReference>